<dbReference type="SUPFAM" id="SSF51445">
    <property type="entry name" value="(Trans)glycosidases"/>
    <property type="match status" value="1"/>
</dbReference>
<keyword evidence="1" id="KW-0326">Glycosidase</keyword>
<dbReference type="Pfam" id="PF07555">
    <property type="entry name" value="NAGidase"/>
    <property type="match status" value="1"/>
</dbReference>
<dbReference type="Proteomes" id="UP000005615">
    <property type="component" value="Unassembled WGS sequence"/>
</dbReference>
<proteinExistence type="inferred from homology"/>
<evidence type="ECO:0000313" key="4">
    <source>
        <dbReference type="Proteomes" id="UP000005615"/>
    </source>
</evidence>
<comment type="similarity">
    <text evidence="1">Belongs to the glycosyl hydrolase 84 family.</text>
</comment>
<dbReference type="STRING" id="2518989.IMCC3088_1152"/>
<feature type="domain" description="GH84" evidence="2">
    <location>
        <begin position="7"/>
        <end position="277"/>
    </location>
</feature>
<dbReference type="EMBL" id="AEIG01000026">
    <property type="protein sequence ID" value="EGG30005.1"/>
    <property type="molecule type" value="Genomic_DNA"/>
</dbReference>
<comment type="caution">
    <text evidence="3">The sequence shown here is derived from an EMBL/GenBank/DDBJ whole genome shotgun (WGS) entry which is preliminary data.</text>
</comment>
<dbReference type="eggNOG" id="COG3525">
    <property type="taxonomic scope" value="Bacteria"/>
</dbReference>
<dbReference type="InterPro" id="IPR051822">
    <property type="entry name" value="Glycosyl_Hydrolase_84"/>
</dbReference>
<accession>F3L160</accession>
<name>F3L160_9GAMM</name>
<dbReference type="OrthoDB" id="9760892at2"/>
<dbReference type="Gene3D" id="3.20.20.80">
    <property type="entry name" value="Glycosidases"/>
    <property type="match status" value="1"/>
</dbReference>
<dbReference type="PANTHER" id="PTHR13170">
    <property type="entry name" value="O-GLCNACASE"/>
    <property type="match status" value="1"/>
</dbReference>
<dbReference type="InterPro" id="IPR011496">
    <property type="entry name" value="O-GlcNAcase_cat"/>
</dbReference>
<dbReference type="GO" id="GO:1901135">
    <property type="term" value="P:carbohydrate derivative metabolic process"/>
    <property type="evidence" value="ECO:0007669"/>
    <property type="project" value="UniProtKB-ARBA"/>
</dbReference>
<dbReference type="AlphaFoldDB" id="F3L160"/>
<gene>
    <name evidence="3" type="ORF">IMCC3088_1152</name>
</gene>
<evidence type="ECO:0000256" key="1">
    <source>
        <dbReference type="PROSITE-ProRule" id="PRU01353"/>
    </source>
</evidence>
<keyword evidence="4" id="KW-1185">Reference proteome</keyword>
<dbReference type="RefSeq" id="WP_009575444.1">
    <property type="nucleotide sequence ID" value="NZ_AEIG01000026.1"/>
</dbReference>
<protein>
    <submittedName>
        <fullName evidence="3">Hyaluronidase</fullName>
    </submittedName>
</protein>
<feature type="active site" description="Proton donor" evidence="1">
    <location>
        <position position="122"/>
    </location>
</feature>
<reference evidence="3 4" key="1">
    <citation type="journal article" date="2011" name="J. Bacteriol.">
        <title>Genome sequence of strain IMCC3088, a proteorhodopsin-containing marine bacterium belonging to the OM60/NOR5 clade.</title>
        <authorList>
            <person name="Jang Y."/>
            <person name="Oh H.M."/>
            <person name="Kang I."/>
            <person name="Lee K."/>
            <person name="Yang S.J."/>
            <person name="Cho J.C."/>
        </authorList>
    </citation>
    <scope>NUCLEOTIDE SEQUENCE [LARGE SCALE GENOMIC DNA]</scope>
    <source>
        <strain evidence="3 4">IMCC3088</strain>
    </source>
</reference>
<dbReference type="GO" id="GO:0015929">
    <property type="term" value="F:hexosaminidase activity"/>
    <property type="evidence" value="ECO:0007669"/>
    <property type="project" value="UniProtKB-ARBA"/>
</dbReference>
<dbReference type="InterPro" id="IPR017853">
    <property type="entry name" value="GH"/>
</dbReference>
<dbReference type="PROSITE" id="PS52009">
    <property type="entry name" value="GH84"/>
    <property type="match status" value="1"/>
</dbReference>
<sequence>MSSARPRFVGVIEGFYGRAWTQSHRNQAASWFVALGFNTYIYAPKAQTYLRSKWRLPFPDTELELLDDMARAYRAAGLKWGVGLSPLGVNQGLSQADKRALRNKLQVISDLKPDIIAVLFDDMSHSTVDTASRQLDCLAEVAQALPQTHRMVCPTYYSPDPVLEKVFGPMPHGYIEEYQAGLSDDTGVFWTGPSVCSERVSEADVQIAKQLWGETLVLWDNYPVNDGRLRSQHLYLKPLSARCSNSRLQGHLCNPMNQLHLSLLGLSGLSKLYRLTPESSVVEVLRQALGADFIGWLLTKADQFEHTRLDDLCPSEVDSLRQSLREFAGQGARECLDWLAGGYRFDPACLTE</sequence>
<evidence type="ECO:0000259" key="2">
    <source>
        <dbReference type="PROSITE" id="PS52009"/>
    </source>
</evidence>
<organism evidence="3 4">
    <name type="scientific">Aequoribacter fuscus</name>
    <dbReference type="NCBI Taxonomy" id="2518989"/>
    <lineage>
        <taxon>Bacteria</taxon>
        <taxon>Pseudomonadati</taxon>
        <taxon>Pseudomonadota</taxon>
        <taxon>Gammaproteobacteria</taxon>
        <taxon>Cellvibrionales</taxon>
        <taxon>Halieaceae</taxon>
        <taxon>Aequoribacter</taxon>
    </lineage>
</organism>
<keyword evidence="1" id="KW-0378">Hydrolase</keyword>
<dbReference type="PANTHER" id="PTHR13170:SF16">
    <property type="entry name" value="PROTEIN O-GLCNACASE"/>
    <property type="match status" value="1"/>
</dbReference>
<evidence type="ECO:0000313" key="3">
    <source>
        <dbReference type="EMBL" id="EGG30005.1"/>
    </source>
</evidence>